<accession>A0A318EG20</accession>
<protein>
    <submittedName>
        <fullName evidence="3">NADPH:quinone reductase-like Zn-dependent oxidoreductase</fullName>
    </submittedName>
</protein>
<comment type="caution">
    <text evidence="3">The sequence shown here is derived from an EMBL/GenBank/DDBJ whole genome shotgun (WGS) entry which is preliminary data.</text>
</comment>
<dbReference type="Gene3D" id="3.90.180.10">
    <property type="entry name" value="Medium-chain alcohol dehydrogenases, catalytic domain"/>
    <property type="match status" value="1"/>
</dbReference>
<dbReference type="RefSeq" id="WP_110264273.1">
    <property type="nucleotide sequence ID" value="NZ_CAKZQT010000004.1"/>
</dbReference>
<evidence type="ECO:0000256" key="1">
    <source>
        <dbReference type="ARBA" id="ARBA00023002"/>
    </source>
</evidence>
<dbReference type="InterPro" id="IPR036291">
    <property type="entry name" value="NAD(P)-bd_dom_sf"/>
</dbReference>
<dbReference type="CDD" id="cd08275">
    <property type="entry name" value="MDR3"/>
    <property type="match status" value="1"/>
</dbReference>
<dbReference type="InterPro" id="IPR013154">
    <property type="entry name" value="ADH-like_N"/>
</dbReference>
<dbReference type="Proteomes" id="UP000248330">
    <property type="component" value="Unassembled WGS sequence"/>
</dbReference>
<reference evidence="3 4" key="1">
    <citation type="submission" date="2018-04" db="EMBL/GenBank/DDBJ databases">
        <title>Genomic Encyclopedia of Type Strains, Phase IV (KMG-IV): sequencing the most valuable type-strain genomes for metagenomic binning, comparative biology and taxonomic classification.</title>
        <authorList>
            <person name="Goeker M."/>
        </authorList>
    </citation>
    <scope>NUCLEOTIDE SEQUENCE [LARGE SCALE GENOMIC DNA]</scope>
    <source>
        <strain evidence="3 4">DSM 104150</strain>
    </source>
</reference>
<keyword evidence="4" id="KW-1185">Reference proteome</keyword>
<dbReference type="SMART" id="SM00829">
    <property type="entry name" value="PKS_ER"/>
    <property type="match status" value="1"/>
</dbReference>
<dbReference type="Pfam" id="PF08240">
    <property type="entry name" value="ADH_N"/>
    <property type="match status" value="1"/>
</dbReference>
<dbReference type="AlphaFoldDB" id="A0A318EG20"/>
<gene>
    <name evidence="3" type="ORF">C8D93_102483</name>
</gene>
<name>A0A318EG20_9GAMM</name>
<proteinExistence type="predicted"/>
<evidence type="ECO:0000259" key="2">
    <source>
        <dbReference type="SMART" id="SM00829"/>
    </source>
</evidence>
<dbReference type="PANTHER" id="PTHR44054:SF1">
    <property type="entry name" value="SYNAPTIC VESICLE MEMBRANE PROTEIN VAT-1 HOMOLOG"/>
    <property type="match status" value="1"/>
</dbReference>
<dbReference type="Gene3D" id="3.40.50.720">
    <property type="entry name" value="NAD(P)-binding Rossmann-like Domain"/>
    <property type="match status" value="1"/>
</dbReference>
<evidence type="ECO:0000313" key="4">
    <source>
        <dbReference type="Proteomes" id="UP000248330"/>
    </source>
</evidence>
<dbReference type="SUPFAM" id="SSF51735">
    <property type="entry name" value="NAD(P)-binding Rossmann-fold domains"/>
    <property type="match status" value="1"/>
</dbReference>
<dbReference type="InterPro" id="IPR052100">
    <property type="entry name" value="SV-ATPase_mito-regulator"/>
</dbReference>
<evidence type="ECO:0000313" key="3">
    <source>
        <dbReference type="EMBL" id="PXV70624.1"/>
    </source>
</evidence>
<keyword evidence="1" id="KW-0560">Oxidoreductase</keyword>
<organism evidence="3 4">
    <name type="scientific">Sinimarinibacterium flocculans</name>
    <dbReference type="NCBI Taxonomy" id="985250"/>
    <lineage>
        <taxon>Bacteria</taxon>
        <taxon>Pseudomonadati</taxon>
        <taxon>Pseudomonadota</taxon>
        <taxon>Gammaproteobacteria</taxon>
        <taxon>Nevskiales</taxon>
        <taxon>Nevskiaceae</taxon>
        <taxon>Sinimarinibacterium</taxon>
    </lineage>
</organism>
<dbReference type="InterPro" id="IPR020843">
    <property type="entry name" value="ER"/>
</dbReference>
<sequence>MRQIVITAAGGPDKLVVRDAADPEVTAGSLRIRVRASGINFADILARKGLYPDAPKIPCVVGYEVAGTVDAVGDGVEAGWVGKDVLAMTRFGGYADTVVVPLDQVFERPASLSFEQAAAIPVNYLTAWQLLVTMGALSADETVLIHNAGGGVGLAAIDVARHIGARIIGTASAGKHAFLRERGLHEAIDYRTQDWTPEVARLTGDRGVELITDPLGGKHWKKSYAALRSTGRLGMFGISVATESKLFGPLRLLPVALGMPFFHPIALMNSNRSAFGVNLGHMWHETAKLRPWMQAILQGVADGWVRPHVDSVYPFSEAGKAQQHMEQRRNIGKVVLVPD</sequence>
<dbReference type="OrthoDB" id="9780520at2"/>
<dbReference type="InterPro" id="IPR011032">
    <property type="entry name" value="GroES-like_sf"/>
</dbReference>
<dbReference type="Pfam" id="PF13602">
    <property type="entry name" value="ADH_zinc_N_2"/>
    <property type="match status" value="1"/>
</dbReference>
<dbReference type="EMBL" id="QICN01000002">
    <property type="protein sequence ID" value="PXV70624.1"/>
    <property type="molecule type" value="Genomic_DNA"/>
</dbReference>
<dbReference type="GO" id="GO:0016491">
    <property type="term" value="F:oxidoreductase activity"/>
    <property type="evidence" value="ECO:0007669"/>
    <property type="project" value="UniProtKB-KW"/>
</dbReference>
<feature type="domain" description="Enoyl reductase (ER)" evidence="2">
    <location>
        <begin position="10"/>
        <end position="336"/>
    </location>
</feature>
<dbReference type="SUPFAM" id="SSF50129">
    <property type="entry name" value="GroES-like"/>
    <property type="match status" value="1"/>
</dbReference>
<dbReference type="PANTHER" id="PTHR44054">
    <property type="entry name" value="SYNAPTIC VESICLE MEMBRANE PROTEIN VAT-1 HOMOLOG-LIKE"/>
    <property type="match status" value="1"/>
</dbReference>